<keyword evidence="1" id="KW-0695">RNA-directed DNA polymerase</keyword>
<proteinExistence type="predicted"/>
<dbReference type="EMBL" id="LBMM01003679">
    <property type="protein sequence ID" value="KMQ93243.1"/>
    <property type="molecule type" value="Genomic_DNA"/>
</dbReference>
<comment type="caution">
    <text evidence="1">The sequence shown here is derived from an EMBL/GenBank/DDBJ whole genome shotgun (WGS) entry which is preliminary data.</text>
</comment>
<sequence length="245" mass="27579">MAAAIAVAWPEQPAGPRVAREKMDWLQGAMVAVCDAAMPRVKSAPPRRAVYWWSQEIATMRQACVRARHRYTRVRRRRRDNAAMAADLYEGYREAKRTLQLAIKKVKAQAREELLQTLGKDSWGHPYRTVLGKLRPWAPSVTERLDSQVLRGVVGIFFPVRGGGPCPPPEEPVNPTIWSAEMEVTEEKLGRAIGRLRARNAAPGPDGISGRAWVLALDVLGGRLRQLFNSCLRERWLPPNGSWRD</sequence>
<accession>A0A0J7KSB5</accession>
<evidence type="ECO:0000313" key="2">
    <source>
        <dbReference type="Proteomes" id="UP000036403"/>
    </source>
</evidence>
<keyword evidence="1" id="KW-0548">Nucleotidyltransferase</keyword>
<dbReference type="PaxDb" id="67767-A0A0J7KSB5"/>
<organism evidence="1 2">
    <name type="scientific">Lasius niger</name>
    <name type="common">Black garden ant</name>
    <dbReference type="NCBI Taxonomy" id="67767"/>
    <lineage>
        <taxon>Eukaryota</taxon>
        <taxon>Metazoa</taxon>
        <taxon>Ecdysozoa</taxon>
        <taxon>Arthropoda</taxon>
        <taxon>Hexapoda</taxon>
        <taxon>Insecta</taxon>
        <taxon>Pterygota</taxon>
        <taxon>Neoptera</taxon>
        <taxon>Endopterygota</taxon>
        <taxon>Hymenoptera</taxon>
        <taxon>Apocrita</taxon>
        <taxon>Aculeata</taxon>
        <taxon>Formicoidea</taxon>
        <taxon>Formicidae</taxon>
        <taxon>Formicinae</taxon>
        <taxon>Lasius</taxon>
        <taxon>Lasius</taxon>
    </lineage>
</organism>
<protein>
    <submittedName>
        <fullName evidence="1">Reverse transcriptase</fullName>
    </submittedName>
</protein>
<keyword evidence="1" id="KW-0808">Transferase</keyword>
<dbReference type="OrthoDB" id="7555213at2759"/>
<dbReference type="GO" id="GO:0003964">
    <property type="term" value="F:RNA-directed DNA polymerase activity"/>
    <property type="evidence" value="ECO:0007669"/>
    <property type="project" value="UniProtKB-KW"/>
</dbReference>
<evidence type="ECO:0000313" key="1">
    <source>
        <dbReference type="EMBL" id="KMQ93243.1"/>
    </source>
</evidence>
<name>A0A0J7KSB5_LASNI</name>
<reference evidence="1 2" key="1">
    <citation type="submission" date="2015-04" db="EMBL/GenBank/DDBJ databases">
        <title>Lasius niger genome sequencing.</title>
        <authorList>
            <person name="Konorov E.A."/>
            <person name="Nikitin M.A."/>
            <person name="Kirill M.V."/>
            <person name="Chang P."/>
        </authorList>
    </citation>
    <scope>NUCLEOTIDE SEQUENCE [LARGE SCALE GENOMIC DNA]</scope>
    <source>
        <tissue evidence="1">Whole</tissue>
    </source>
</reference>
<dbReference type="Proteomes" id="UP000036403">
    <property type="component" value="Unassembled WGS sequence"/>
</dbReference>
<gene>
    <name evidence="1" type="ORF">RF55_6659</name>
</gene>
<dbReference type="AlphaFoldDB" id="A0A0J7KSB5"/>
<keyword evidence="2" id="KW-1185">Reference proteome</keyword>